<evidence type="ECO:0000313" key="4">
    <source>
        <dbReference type="Proteomes" id="UP000481109"/>
    </source>
</evidence>
<keyword evidence="4" id="KW-1185">Reference proteome</keyword>
<keyword evidence="3" id="KW-0067">ATP-binding</keyword>
<keyword evidence="3" id="KW-0347">Helicase</keyword>
<accession>A0A6G4XVQ3</accession>
<dbReference type="GO" id="GO:0016787">
    <property type="term" value="F:hydrolase activity"/>
    <property type="evidence" value="ECO:0007669"/>
    <property type="project" value="InterPro"/>
</dbReference>
<dbReference type="PROSITE" id="PS51192">
    <property type="entry name" value="HELICASE_ATP_BIND_1"/>
    <property type="match status" value="1"/>
</dbReference>
<dbReference type="PANTHER" id="PTHR33418:SF1">
    <property type="entry name" value="HELICASE-ASSOCIATED DOMAIN-CONTAINING PROTEIN"/>
    <property type="match status" value="1"/>
</dbReference>
<dbReference type="Proteomes" id="UP000481109">
    <property type="component" value="Unassembled WGS sequence"/>
</dbReference>
<dbReference type="EMBL" id="JAAKZW010000307">
    <property type="protein sequence ID" value="NGO81303.1"/>
    <property type="molecule type" value="Genomic_DNA"/>
</dbReference>
<dbReference type="InterPro" id="IPR027417">
    <property type="entry name" value="P-loop_NTPase"/>
</dbReference>
<comment type="caution">
    <text evidence="3">The sequence shown here is derived from an EMBL/GenBank/DDBJ whole genome shotgun (WGS) entry which is preliminary data.</text>
</comment>
<evidence type="ECO:0000313" key="3">
    <source>
        <dbReference type="EMBL" id="NGO81303.1"/>
    </source>
</evidence>
<dbReference type="InterPro" id="IPR005114">
    <property type="entry name" value="Helicase_assoc"/>
</dbReference>
<dbReference type="InterPro" id="IPR014001">
    <property type="entry name" value="Helicase_ATP-bd"/>
</dbReference>
<sequence>MPIRPSHHEQPTRLGSRILPPRDHQPDLLDRVVVALTPPPGTAFPEQGLRVTLASAPGSGKTWISREAARQLAPRRRVLVMVPTIDLLIQTAAWWRAAGHTEPAIAVCSKGHAQLRELGVRCTTSAPRLALWGGGGPVTVFATYNSLEDRVEGGETVPGPLEQAMAGLFGQRLDGFDLAVLDEAHRTSGLLGKPWAVIHDNVRIRADRRLYMTATPRLWELPSVEAGSAAAEGLGGQLVASMDDEEIYGQQIVFGLLEAVERGVLARFEIDVLEIQGPAAQGSLTLEGARERRVAALQAALLAHWKQSGLRSVITFHHRTRDAMRFARGLPSVARDLYESDPDRYPDPVGVVAEWLSAEHSVEDRRRVAGQFADGVDDDGVETLVSYLSVCKLLGEGADLTGKRGVDAVAFADTRGSVVDVVQNTGRALRQQPGEGKVARILVPIFLRPDEDPEDMTSSPSYRPLVAILQALRAHDEQIVEKLVLRQDHSGRGAADEVLVDDPQYVRETGTAAGEEGEAEGESEGARVSGDAALLRFFAPRDALAVARFLRTRVLQPQSEVWLTGYNLLCRWVAEQGHARVPLQERVLRHSQVEPEARSGRDVGQEVTYPLGQWCAEQRRAHRVGVLRAWRFQLLDELGMEWEGADARFAAKVSLFRRYYEEHGTLAAPLAAVFEGQPIGQDLSNLRKPNGLGKKPERAQRRRAQLEAIDPHWNPEWPLVWQRHWAKVAWCLDGGAQLSHLSPGLMVGGDDVGAWLVEQRHSWQSLSTGQRARLAEIGVHVPAGEVEAVTHLALEAGILPVTVPAGASTWEKGVAALRQYKAREGHVRVPRGHRETLRIDHGAGDVREEHVRLGVWRSNARNRRSRLSAEQVQEAEQLGLLT</sequence>
<feature type="region of interest" description="Disordered" evidence="1">
    <location>
        <begin position="1"/>
        <end position="24"/>
    </location>
</feature>
<dbReference type="InterPro" id="IPR006935">
    <property type="entry name" value="Helicase/UvrB_N"/>
</dbReference>
<keyword evidence="3" id="KW-0378">Hydrolase</keyword>
<dbReference type="Gene3D" id="3.40.50.300">
    <property type="entry name" value="P-loop containing nucleotide triphosphate hydrolases"/>
    <property type="match status" value="2"/>
</dbReference>
<evidence type="ECO:0000256" key="1">
    <source>
        <dbReference type="SAM" id="MobiDB-lite"/>
    </source>
</evidence>
<dbReference type="Pfam" id="PF04851">
    <property type="entry name" value="ResIII"/>
    <property type="match status" value="1"/>
</dbReference>
<gene>
    <name evidence="3" type="ORF">G6045_37415</name>
</gene>
<proteinExistence type="predicted"/>
<dbReference type="AlphaFoldDB" id="A0A6G4XVQ3"/>
<name>A0A6G4XVQ3_9ACTN</name>
<protein>
    <submittedName>
        <fullName evidence="3">DEAD/DEAH box helicase family protein</fullName>
    </submittedName>
</protein>
<dbReference type="Pfam" id="PF03457">
    <property type="entry name" value="HA"/>
    <property type="match status" value="2"/>
</dbReference>
<dbReference type="SMART" id="SM00487">
    <property type="entry name" value="DEXDc"/>
    <property type="match status" value="1"/>
</dbReference>
<dbReference type="GO" id="GO:0005524">
    <property type="term" value="F:ATP binding"/>
    <property type="evidence" value="ECO:0007669"/>
    <property type="project" value="InterPro"/>
</dbReference>
<keyword evidence="3" id="KW-0547">Nucleotide-binding</keyword>
<feature type="domain" description="Helicase ATP-binding" evidence="2">
    <location>
        <begin position="42"/>
        <end position="216"/>
    </location>
</feature>
<reference evidence="3 4" key="1">
    <citation type="submission" date="2020-02" db="EMBL/GenBank/DDBJ databases">
        <title>Whole-genome analyses of novel actinobacteria.</title>
        <authorList>
            <person name="Sahin N."/>
            <person name="Tokatli A."/>
        </authorList>
    </citation>
    <scope>NUCLEOTIDE SEQUENCE [LARGE SCALE GENOMIC DNA]</scope>
    <source>
        <strain evidence="3 4">YC504</strain>
    </source>
</reference>
<feature type="compositionally biased region" description="Basic and acidic residues" evidence="1">
    <location>
        <begin position="1"/>
        <end position="11"/>
    </location>
</feature>
<dbReference type="SUPFAM" id="SSF52540">
    <property type="entry name" value="P-loop containing nucleoside triphosphate hydrolases"/>
    <property type="match status" value="1"/>
</dbReference>
<dbReference type="PANTHER" id="PTHR33418">
    <property type="entry name" value="HELICASE-ASSOCIATED"/>
    <property type="match status" value="1"/>
</dbReference>
<evidence type="ECO:0000259" key="2">
    <source>
        <dbReference type="PROSITE" id="PS51192"/>
    </source>
</evidence>
<dbReference type="CDD" id="cd18785">
    <property type="entry name" value="SF2_C"/>
    <property type="match status" value="1"/>
</dbReference>
<dbReference type="GO" id="GO:0004386">
    <property type="term" value="F:helicase activity"/>
    <property type="evidence" value="ECO:0007669"/>
    <property type="project" value="UniProtKB-KW"/>
</dbReference>
<dbReference type="GO" id="GO:0003677">
    <property type="term" value="F:DNA binding"/>
    <property type="evidence" value="ECO:0007669"/>
    <property type="project" value="InterPro"/>
</dbReference>
<dbReference type="Gene3D" id="6.10.140.530">
    <property type="match status" value="2"/>
</dbReference>
<organism evidence="3 4">
    <name type="scientific">Streptomyces mesophilus</name>
    <dbReference type="NCBI Taxonomy" id="1775132"/>
    <lineage>
        <taxon>Bacteria</taxon>
        <taxon>Bacillati</taxon>
        <taxon>Actinomycetota</taxon>
        <taxon>Actinomycetes</taxon>
        <taxon>Kitasatosporales</taxon>
        <taxon>Streptomycetaceae</taxon>
        <taxon>Streptomyces</taxon>
    </lineage>
</organism>